<reference evidence="3" key="1">
    <citation type="submission" date="2017-07" db="EMBL/GenBank/DDBJ databases">
        <title>Comparative genome mining reveals phylogenetic distribution patterns of secondary metabolites in Amycolatopsis.</title>
        <authorList>
            <person name="Adamek M."/>
            <person name="Alanjary M."/>
            <person name="Sales-Ortells H."/>
            <person name="Goodfellow M."/>
            <person name="Bull A.T."/>
            <person name="Kalinowski J."/>
            <person name="Ziemert N."/>
        </authorList>
    </citation>
    <scope>NUCLEOTIDE SEQUENCE [LARGE SCALE GENOMIC DNA]</scope>
    <source>
        <strain evidence="3">H5</strain>
    </source>
</reference>
<dbReference type="InterPro" id="IPR002575">
    <property type="entry name" value="Aminoglycoside_PTrfase"/>
</dbReference>
<name>A0A229SPY5_9PSEU</name>
<dbReference type="SUPFAM" id="SSF56112">
    <property type="entry name" value="Protein kinase-like (PK-like)"/>
    <property type="match status" value="1"/>
</dbReference>
<organism evidence="2 3">
    <name type="scientific">Amycolatopsis vastitatis</name>
    <dbReference type="NCBI Taxonomy" id="1905142"/>
    <lineage>
        <taxon>Bacteria</taxon>
        <taxon>Bacillati</taxon>
        <taxon>Actinomycetota</taxon>
        <taxon>Actinomycetes</taxon>
        <taxon>Pseudonocardiales</taxon>
        <taxon>Pseudonocardiaceae</taxon>
        <taxon>Amycolatopsis</taxon>
    </lineage>
</organism>
<proteinExistence type="predicted"/>
<accession>A0A229SPY5</accession>
<keyword evidence="2" id="KW-0808">Transferase</keyword>
<feature type="non-terminal residue" evidence="2">
    <location>
        <position position="1"/>
    </location>
</feature>
<sequence length="195" mass="22044">ERDPRRAGRVSARLGDVVRAMHGSRRDRYGRPGTDRTGGTDPVEQIVLRRALGHLAEAAARVDRIAAAGHRLLDLLHERHAAVLPRTEYGFIHGELGPDHVLVDDRDEPVLIDIEGAMFFDVEWEHAFLELRFGTGYSCFRRDDLDSDRLRFYRLAMHLSLVAGPLRLLDGDFPDRPAMLEIVEHNVGRTLAQLP</sequence>
<protein>
    <submittedName>
        <fullName evidence="2">Aminoglycoside phosphotransferase</fullName>
    </submittedName>
</protein>
<comment type="caution">
    <text evidence="2">The sequence shown here is derived from an EMBL/GenBank/DDBJ whole genome shotgun (WGS) entry which is preliminary data.</text>
</comment>
<dbReference type="Proteomes" id="UP000215199">
    <property type="component" value="Unassembled WGS sequence"/>
</dbReference>
<dbReference type="OrthoDB" id="3328272at2"/>
<dbReference type="GO" id="GO:0016740">
    <property type="term" value="F:transferase activity"/>
    <property type="evidence" value="ECO:0007669"/>
    <property type="project" value="UniProtKB-KW"/>
</dbReference>
<dbReference type="Gene3D" id="3.90.1200.10">
    <property type="match status" value="1"/>
</dbReference>
<keyword evidence="3" id="KW-1185">Reference proteome</keyword>
<dbReference type="Pfam" id="PF01636">
    <property type="entry name" value="APH"/>
    <property type="match status" value="1"/>
</dbReference>
<feature type="domain" description="Aminoglycoside phosphotransferase" evidence="1">
    <location>
        <begin position="3"/>
        <end position="127"/>
    </location>
</feature>
<dbReference type="InterPro" id="IPR011009">
    <property type="entry name" value="Kinase-like_dom_sf"/>
</dbReference>
<gene>
    <name evidence="2" type="ORF">CF165_40795</name>
</gene>
<dbReference type="AlphaFoldDB" id="A0A229SPY5"/>
<dbReference type="EMBL" id="NMUL01000054">
    <property type="protein sequence ID" value="OXM60840.1"/>
    <property type="molecule type" value="Genomic_DNA"/>
</dbReference>
<evidence type="ECO:0000313" key="3">
    <source>
        <dbReference type="Proteomes" id="UP000215199"/>
    </source>
</evidence>
<dbReference type="RefSeq" id="WP_158226908.1">
    <property type="nucleotide sequence ID" value="NZ_NMUL01000054.1"/>
</dbReference>
<evidence type="ECO:0000313" key="2">
    <source>
        <dbReference type="EMBL" id="OXM60840.1"/>
    </source>
</evidence>
<evidence type="ECO:0000259" key="1">
    <source>
        <dbReference type="Pfam" id="PF01636"/>
    </source>
</evidence>